<dbReference type="InterPro" id="IPR008331">
    <property type="entry name" value="Ferritin_DPS_dom"/>
</dbReference>
<dbReference type="Pfam" id="PF00210">
    <property type="entry name" value="Ferritin"/>
    <property type="match status" value="1"/>
</dbReference>
<evidence type="ECO:0000256" key="6">
    <source>
        <dbReference type="PIRSR" id="PIRSR601519-1"/>
    </source>
</evidence>
<gene>
    <name evidence="10" type="ORF">DBRI00130_LOCUS37902</name>
</gene>
<evidence type="ECO:0000313" key="10">
    <source>
        <dbReference type="EMBL" id="CAE4651388.1"/>
    </source>
</evidence>
<dbReference type="GO" id="GO:0006879">
    <property type="term" value="P:intracellular iron ion homeostasis"/>
    <property type="evidence" value="ECO:0007669"/>
    <property type="project" value="UniProtKB-KW"/>
</dbReference>
<dbReference type="InterPro" id="IPR001519">
    <property type="entry name" value="Ferritin"/>
</dbReference>
<dbReference type="PANTHER" id="PTHR11431:SF127">
    <property type="entry name" value="BACTERIAL NON-HEME FERRITIN"/>
    <property type="match status" value="1"/>
</dbReference>
<feature type="chain" id="PRO_5030160103" description="Ferritin" evidence="8">
    <location>
        <begin position="18"/>
        <end position="209"/>
    </location>
</feature>
<dbReference type="InterPro" id="IPR009078">
    <property type="entry name" value="Ferritin-like_SF"/>
</dbReference>
<dbReference type="PROSITE" id="PS50905">
    <property type="entry name" value="FERRITIN_LIKE"/>
    <property type="match status" value="1"/>
</dbReference>
<dbReference type="GO" id="GO:0005737">
    <property type="term" value="C:cytoplasm"/>
    <property type="evidence" value="ECO:0007669"/>
    <property type="project" value="TreeGrafter"/>
</dbReference>
<keyword evidence="4 7" id="KW-0560">Oxidoreductase</keyword>
<evidence type="ECO:0000256" key="3">
    <source>
        <dbReference type="ARBA" id="ARBA00022723"/>
    </source>
</evidence>
<evidence type="ECO:0000256" key="8">
    <source>
        <dbReference type="SAM" id="SignalP"/>
    </source>
</evidence>
<dbReference type="InterPro" id="IPR009040">
    <property type="entry name" value="Ferritin-like_diiron"/>
</dbReference>
<dbReference type="GO" id="GO:0006826">
    <property type="term" value="P:iron ion transport"/>
    <property type="evidence" value="ECO:0007669"/>
    <property type="project" value="InterPro"/>
</dbReference>
<keyword evidence="8" id="KW-0732">Signal</keyword>
<reference evidence="10" key="1">
    <citation type="submission" date="2021-01" db="EMBL/GenBank/DDBJ databases">
        <authorList>
            <person name="Corre E."/>
            <person name="Pelletier E."/>
            <person name="Niang G."/>
            <person name="Scheremetjew M."/>
            <person name="Finn R."/>
            <person name="Kale V."/>
            <person name="Holt S."/>
            <person name="Cochrane G."/>
            <person name="Meng A."/>
            <person name="Brown T."/>
            <person name="Cohen L."/>
        </authorList>
    </citation>
    <scope>NUCLEOTIDE SEQUENCE</scope>
    <source>
        <strain evidence="10">GSO104</strain>
    </source>
</reference>
<evidence type="ECO:0000256" key="2">
    <source>
        <dbReference type="ARBA" id="ARBA00022434"/>
    </source>
</evidence>
<evidence type="ECO:0000259" key="9">
    <source>
        <dbReference type="PROSITE" id="PS50905"/>
    </source>
</evidence>
<keyword evidence="5 6" id="KW-0408">Iron</keyword>
<evidence type="ECO:0000256" key="5">
    <source>
        <dbReference type="ARBA" id="ARBA00023004"/>
    </source>
</evidence>
<dbReference type="AlphaFoldDB" id="A0A6U3RKP0"/>
<sequence length="209" mass="23213">MNLLVILVLIAANNVAAFAPLVTRPTKRATFAQMSATSEERLEELKELDRLFSLQVTRELAASQVYLSGSIWCDQNDLVGMSHFMLMESNEEREHALAFVDFGMKRDITIKLDSVPAPAADWDTPEDLWSDLLECEKTNTASLMHLASVAQKVGDFAVSTFLMPFHMEQVDSEAKLKTILTKVRDENQTPGLLRQLDTELASESAAHGG</sequence>
<comment type="catalytic activity">
    <reaction evidence="7">
        <text>4 Fe(2+) + O2 + 4 H(+) = 4 Fe(3+) + 2 H2O</text>
        <dbReference type="Rhea" id="RHEA:11148"/>
        <dbReference type="ChEBI" id="CHEBI:15377"/>
        <dbReference type="ChEBI" id="CHEBI:15378"/>
        <dbReference type="ChEBI" id="CHEBI:15379"/>
        <dbReference type="ChEBI" id="CHEBI:29033"/>
        <dbReference type="ChEBI" id="CHEBI:29034"/>
        <dbReference type="EC" id="1.16.3.1"/>
    </reaction>
</comment>
<feature type="binding site" evidence="6">
    <location>
        <position position="136"/>
    </location>
    <ligand>
        <name>Fe cation</name>
        <dbReference type="ChEBI" id="CHEBI:24875"/>
        <label>1</label>
    </ligand>
</feature>
<dbReference type="SUPFAM" id="SSF47240">
    <property type="entry name" value="Ferritin-like"/>
    <property type="match status" value="1"/>
</dbReference>
<dbReference type="GO" id="GO:0008199">
    <property type="term" value="F:ferric iron binding"/>
    <property type="evidence" value="ECO:0007669"/>
    <property type="project" value="InterPro"/>
</dbReference>
<dbReference type="InterPro" id="IPR041719">
    <property type="entry name" value="Ferritin_prok"/>
</dbReference>
<evidence type="ECO:0000256" key="1">
    <source>
        <dbReference type="ARBA" id="ARBA00007513"/>
    </source>
</evidence>
<dbReference type="GO" id="GO:0008198">
    <property type="term" value="F:ferrous iron binding"/>
    <property type="evidence" value="ECO:0007669"/>
    <property type="project" value="TreeGrafter"/>
</dbReference>
<dbReference type="GO" id="GO:0004322">
    <property type="term" value="F:ferroxidase activity"/>
    <property type="evidence" value="ECO:0007669"/>
    <property type="project" value="UniProtKB-EC"/>
</dbReference>
<evidence type="ECO:0000256" key="4">
    <source>
        <dbReference type="ARBA" id="ARBA00023002"/>
    </source>
</evidence>
<comment type="function">
    <text evidence="7">Stores iron in a soluble, non-toxic, readily available form. Important for iron homeostasis. Iron is taken up in the ferrous form and deposited as ferric hydroxides after oxidation.</text>
</comment>
<dbReference type="PANTHER" id="PTHR11431">
    <property type="entry name" value="FERRITIN"/>
    <property type="match status" value="1"/>
</dbReference>
<dbReference type="Gene3D" id="1.20.1260.10">
    <property type="match status" value="1"/>
</dbReference>
<dbReference type="EC" id="1.16.3.1" evidence="7"/>
<protein>
    <recommendedName>
        <fullName evidence="7">Ferritin</fullName>
        <ecNumber evidence="7">1.16.3.1</ecNumber>
    </recommendedName>
</protein>
<feature type="domain" description="Ferritin-like diiron" evidence="9">
    <location>
        <begin position="42"/>
        <end position="187"/>
    </location>
</feature>
<evidence type="ECO:0000256" key="7">
    <source>
        <dbReference type="RuleBase" id="RU361145"/>
    </source>
</evidence>
<dbReference type="CDD" id="cd01055">
    <property type="entry name" value="Nonheme_Ferritin"/>
    <property type="match status" value="1"/>
</dbReference>
<comment type="similarity">
    <text evidence="1 7">Belongs to the ferritin family.</text>
</comment>
<dbReference type="InterPro" id="IPR012347">
    <property type="entry name" value="Ferritin-like"/>
</dbReference>
<dbReference type="EMBL" id="HBNS01050385">
    <property type="protein sequence ID" value="CAE4651388.1"/>
    <property type="molecule type" value="Transcribed_RNA"/>
</dbReference>
<keyword evidence="3 6" id="KW-0479">Metal-binding</keyword>
<keyword evidence="2 7" id="KW-0409">Iron storage</keyword>
<organism evidence="10">
    <name type="scientific">Ditylum brightwellii</name>
    <dbReference type="NCBI Taxonomy" id="49249"/>
    <lineage>
        <taxon>Eukaryota</taxon>
        <taxon>Sar</taxon>
        <taxon>Stramenopiles</taxon>
        <taxon>Ochrophyta</taxon>
        <taxon>Bacillariophyta</taxon>
        <taxon>Mediophyceae</taxon>
        <taxon>Lithodesmiophycidae</taxon>
        <taxon>Lithodesmiales</taxon>
        <taxon>Lithodesmiaceae</taxon>
        <taxon>Ditylum</taxon>
    </lineage>
</organism>
<name>A0A6U3RKP0_9STRA</name>
<proteinExistence type="inferred from homology"/>
<feature type="binding site" evidence="6">
    <location>
        <position position="59"/>
    </location>
    <ligand>
        <name>Fe cation</name>
        <dbReference type="ChEBI" id="CHEBI:24875"/>
        <label>1</label>
    </ligand>
</feature>
<feature type="binding site" evidence="6">
    <location>
        <position position="92"/>
    </location>
    <ligand>
        <name>Fe cation</name>
        <dbReference type="ChEBI" id="CHEBI:24875"/>
        <label>1</label>
    </ligand>
</feature>
<feature type="binding site" evidence="6">
    <location>
        <position position="95"/>
    </location>
    <ligand>
        <name>Fe cation</name>
        <dbReference type="ChEBI" id="CHEBI:24875"/>
        <label>1</label>
    </ligand>
</feature>
<feature type="binding site" evidence="6">
    <location>
        <position position="169"/>
    </location>
    <ligand>
        <name>Fe cation</name>
        <dbReference type="ChEBI" id="CHEBI:24875"/>
        <label>1</label>
    </ligand>
</feature>
<feature type="signal peptide" evidence="8">
    <location>
        <begin position="1"/>
        <end position="17"/>
    </location>
</feature>
<accession>A0A6U3RKP0</accession>